<keyword evidence="1" id="KW-1185">Reference proteome</keyword>
<dbReference type="Proteomes" id="UP000887564">
    <property type="component" value="Unplaced"/>
</dbReference>
<organism evidence="1 2">
    <name type="scientific">Parascaris equorum</name>
    <name type="common">Equine roundworm</name>
    <dbReference type="NCBI Taxonomy" id="6256"/>
    <lineage>
        <taxon>Eukaryota</taxon>
        <taxon>Metazoa</taxon>
        <taxon>Ecdysozoa</taxon>
        <taxon>Nematoda</taxon>
        <taxon>Chromadorea</taxon>
        <taxon>Rhabditida</taxon>
        <taxon>Spirurina</taxon>
        <taxon>Ascaridomorpha</taxon>
        <taxon>Ascaridoidea</taxon>
        <taxon>Ascarididae</taxon>
        <taxon>Parascaris</taxon>
    </lineage>
</organism>
<proteinExistence type="predicted"/>
<dbReference type="AlphaFoldDB" id="A0A914SF55"/>
<reference evidence="2" key="1">
    <citation type="submission" date="2022-11" db="UniProtKB">
        <authorList>
            <consortium name="WormBaseParasite"/>
        </authorList>
    </citation>
    <scope>IDENTIFICATION</scope>
</reference>
<evidence type="ECO:0000313" key="2">
    <source>
        <dbReference type="WBParaSite" id="PEQ_0001265601-mRNA-1"/>
    </source>
</evidence>
<dbReference type="WBParaSite" id="PEQ_0001265601-mRNA-1">
    <property type="protein sequence ID" value="PEQ_0001265601-mRNA-1"/>
    <property type="gene ID" value="PEQ_0001265601"/>
</dbReference>
<dbReference type="Gene3D" id="3.90.1410.10">
    <property type="entry name" value="set domain protein methyltransferase, domain 1"/>
    <property type="match status" value="1"/>
</dbReference>
<evidence type="ECO:0000313" key="1">
    <source>
        <dbReference type="Proteomes" id="UP000887564"/>
    </source>
</evidence>
<protein>
    <submittedName>
        <fullName evidence="2">Bestrophin homolog</fullName>
    </submittedName>
</protein>
<sequence>MDPLFLNAPFTVSNFTFDLYRWAVACVTTRINFIPSQYAKDSNGEPVAVRGIYSSIIFLFFSI</sequence>
<name>A0A914SF55_PAREQ</name>
<accession>A0A914SF55</accession>